<evidence type="ECO:0000259" key="13">
    <source>
        <dbReference type="PROSITE" id="PS51846"/>
    </source>
</evidence>
<dbReference type="InterPro" id="IPR046342">
    <property type="entry name" value="CBS_dom_sf"/>
</dbReference>
<dbReference type="RefSeq" id="WP_048633081.1">
    <property type="nucleotide sequence ID" value="NZ_CVQQ01000009.1"/>
</dbReference>
<evidence type="ECO:0000256" key="7">
    <source>
        <dbReference type="ARBA" id="ARBA00023122"/>
    </source>
</evidence>
<evidence type="ECO:0000259" key="12">
    <source>
        <dbReference type="PROSITE" id="PS51371"/>
    </source>
</evidence>
<dbReference type="SUPFAM" id="SSF56176">
    <property type="entry name" value="FAD-binding/transporter-associated domain-like"/>
    <property type="match status" value="1"/>
</dbReference>
<feature type="transmembrane region" description="Helical" evidence="11">
    <location>
        <begin position="6"/>
        <end position="27"/>
    </location>
</feature>
<dbReference type="KEGG" id="mauu:NCTC10437_03660"/>
<dbReference type="Pfam" id="PF01595">
    <property type="entry name" value="CNNM"/>
    <property type="match status" value="1"/>
</dbReference>
<dbReference type="OrthoDB" id="110231at2"/>
<dbReference type="Pfam" id="PF03471">
    <property type="entry name" value="CorC_HlyC"/>
    <property type="match status" value="1"/>
</dbReference>
<dbReference type="SMART" id="SM00116">
    <property type="entry name" value="CBS"/>
    <property type="match status" value="2"/>
</dbReference>
<keyword evidence="8 10" id="KW-0472">Membrane</keyword>
<dbReference type="InterPro" id="IPR036318">
    <property type="entry name" value="FAD-bd_PCMH-like_sf"/>
</dbReference>
<feature type="domain" description="CBS" evidence="12">
    <location>
        <begin position="286"/>
        <end position="344"/>
    </location>
</feature>
<evidence type="ECO:0000256" key="4">
    <source>
        <dbReference type="ARBA" id="ARBA00022692"/>
    </source>
</evidence>
<feature type="transmembrane region" description="Helical" evidence="11">
    <location>
        <begin position="103"/>
        <end position="128"/>
    </location>
</feature>
<keyword evidence="3" id="KW-1003">Cell membrane</keyword>
<proteinExistence type="inferred from homology"/>
<comment type="similarity">
    <text evidence="2">Belongs to the UPF0053 family.</text>
</comment>
<dbReference type="InterPro" id="IPR002550">
    <property type="entry name" value="CNNM"/>
</dbReference>
<dbReference type="PANTHER" id="PTHR43099">
    <property type="entry name" value="UPF0053 PROTEIN YRKA"/>
    <property type="match status" value="1"/>
</dbReference>
<evidence type="ECO:0000256" key="8">
    <source>
        <dbReference type="ARBA" id="ARBA00023136"/>
    </source>
</evidence>
<dbReference type="Gene3D" id="3.10.580.10">
    <property type="entry name" value="CBS-domain"/>
    <property type="match status" value="1"/>
</dbReference>
<evidence type="ECO:0000256" key="9">
    <source>
        <dbReference type="PROSITE-ProRule" id="PRU00703"/>
    </source>
</evidence>
<dbReference type="GO" id="GO:0005886">
    <property type="term" value="C:plasma membrane"/>
    <property type="evidence" value="ECO:0007669"/>
    <property type="project" value="UniProtKB-SubCell"/>
</dbReference>
<dbReference type="SMART" id="SM01091">
    <property type="entry name" value="CorC_HlyC"/>
    <property type="match status" value="1"/>
</dbReference>
<sequence length="455" mass="48330">MLTAVLGIIAGFLVVLAITALTGYFVAQEFAYMAVDRSRLKARAEAGDSASARALAVTRRTSFMLSGAQLGITVTGLLVGYVAEPLIGRGLEVVVGGAGVPTAIAVAIGGVAAIAVSTIVQMLFGELFPKNLAIARPEPVARWLSISTSLYLKLFGWLIWLFDQSSNLLLRALRIEPVHDVEHSATPRDLEHIVAASRDAGDIPRELSALLDRILDFPTSNAEHAMIPRSRVDVLAADATVAEVLERMASGHTRYPVTGPDHDDIVGVIHLHDLLGSVPGTDTAAMRCRPAVVVPETLPLPNVVKTLADADEEMAIVIDEYGGFAGIVTIEDLAEEVVGEIDDEHDAEHGADVVADGEGWLLSGDLPLDEAERTLDLTLPPGDYETVAGMVIAYAAGLPDEGDTVEIELPSDVADLVDDGPTPVRRVIAQVRAVERRVPSSVFVTIEIEEPDDDG</sequence>
<protein>
    <submittedName>
        <fullName evidence="14">CBS domain-containing protein</fullName>
    </submittedName>
</protein>
<keyword evidence="7 9" id="KW-0129">CBS domain</keyword>
<keyword evidence="4 10" id="KW-0812">Transmembrane</keyword>
<dbReference type="GO" id="GO:0050660">
    <property type="term" value="F:flavin adenine dinucleotide binding"/>
    <property type="evidence" value="ECO:0007669"/>
    <property type="project" value="InterPro"/>
</dbReference>
<dbReference type="InterPro" id="IPR000644">
    <property type="entry name" value="CBS_dom"/>
</dbReference>
<feature type="domain" description="CNNM transmembrane" evidence="13">
    <location>
        <begin position="4"/>
        <end position="207"/>
    </location>
</feature>
<dbReference type="PROSITE" id="PS51371">
    <property type="entry name" value="CBS"/>
    <property type="match status" value="2"/>
</dbReference>
<feature type="domain" description="CBS" evidence="12">
    <location>
        <begin position="226"/>
        <end position="285"/>
    </location>
</feature>
<reference evidence="14 15" key="1">
    <citation type="submission" date="2018-12" db="EMBL/GenBank/DDBJ databases">
        <authorList>
            <consortium name="Pathogen Informatics"/>
        </authorList>
    </citation>
    <scope>NUCLEOTIDE SEQUENCE [LARGE SCALE GENOMIC DNA]</scope>
    <source>
        <strain evidence="14 15">NCTC10437</strain>
    </source>
</reference>
<keyword evidence="5" id="KW-0677">Repeat</keyword>
<dbReference type="SUPFAM" id="SSF54631">
    <property type="entry name" value="CBS-domain pair"/>
    <property type="match status" value="1"/>
</dbReference>
<evidence type="ECO:0000256" key="10">
    <source>
        <dbReference type="PROSITE-ProRule" id="PRU01193"/>
    </source>
</evidence>
<dbReference type="Gene3D" id="3.30.465.10">
    <property type="match status" value="1"/>
</dbReference>
<keyword evidence="6 10" id="KW-1133">Transmembrane helix</keyword>
<comment type="subcellular location">
    <subcellularLocation>
        <location evidence="1">Cell membrane</location>
        <topology evidence="1">Multi-pass membrane protein</topology>
    </subcellularLocation>
</comment>
<evidence type="ECO:0000256" key="6">
    <source>
        <dbReference type="ARBA" id="ARBA00022989"/>
    </source>
</evidence>
<evidence type="ECO:0000256" key="5">
    <source>
        <dbReference type="ARBA" id="ARBA00022737"/>
    </source>
</evidence>
<keyword evidence="15" id="KW-1185">Reference proteome</keyword>
<dbReference type="CDD" id="cd04590">
    <property type="entry name" value="CBS_pair_CorC_HlyC_assoc"/>
    <property type="match status" value="1"/>
</dbReference>
<evidence type="ECO:0000256" key="1">
    <source>
        <dbReference type="ARBA" id="ARBA00004651"/>
    </source>
</evidence>
<feature type="transmembrane region" description="Helical" evidence="11">
    <location>
        <begin position="140"/>
        <end position="162"/>
    </location>
</feature>
<dbReference type="Pfam" id="PF00571">
    <property type="entry name" value="CBS"/>
    <property type="match status" value="2"/>
</dbReference>
<dbReference type="InterPro" id="IPR044751">
    <property type="entry name" value="Ion_transp-like_CBS"/>
</dbReference>
<accession>A0A448IW18</accession>
<evidence type="ECO:0000256" key="3">
    <source>
        <dbReference type="ARBA" id="ARBA00022475"/>
    </source>
</evidence>
<dbReference type="InterPro" id="IPR016169">
    <property type="entry name" value="FAD-bd_PCMH_sub2"/>
</dbReference>
<gene>
    <name evidence="14" type="primary">ytfL_3</name>
    <name evidence="14" type="ORF">NCTC10437_03660</name>
</gene>
<dbReference type="PROSITE" id="PS51846">
    <property type="entry name" value="CNNM"/>
    <property type="match status" value="1"/>
</dbReference>
<dbReference type="InterPro" id="IPR051676">
    <property type="entry name" value="UPF0053_domain"/>
</dbReference>
<feature type="transmembrane region" description="Helical" evidence="11">
    <location>
        <begin position="63"/>
        <end position="83"/>
    </location>
</feature>
<evidence type="ECO:0000256" key="11">
    <source>
        <dbReference type="SAM" id="Phobius"/>
    </source>
</evidence>
<organism evidence="14 15">
    <name type="scientific">Mycolicibacterium aurum</name>
    <name type="common">Mycobacterium aurum</name>
    <dbReference type="NCBI Taxonomy" id="1791"/>
    <lineage>
        <taxon>Bacteria</taxon>
        <taxon>Bacillati</taxon>
        <taxon>Actinomycetota</taxon>
        <taxon>Actinomycetes</taxon>
        <taxon>Mycobacteriales</taxon>
        <taxon>Mycobacteriaceae</taxon>
        <taxon>Mycolicibacterium</taxon>
    </lineage>
</organism>
<evidence type="ECO:0000256" key="2">
    <source>
        <dbReference type="ARBA" id="ARBA00006337"/>
    </source>
</evidence>
<dbReference type="AlphaFoldDB" id="A0A448IW18"/>
<dbReference type="Proteomes" id="UP000279306">
    <property type="component" value="Chromosome"/>
</dbReference>
<name>A0A448IW18_MYCAU</name>
<evidence type="ECO:0000313" key="14">
    <source>
        <dbReference type="EMBL" id="VEG56663.1"/>
    </source>
</evidence>
<evidence type="ECO:0000313" key="15">
    <source>
        <dbReference type="Proteomes" id="UP000279306"/>
    </source>
</evidence>
<dbReference type="InterPro" id="IPR005170">
    <property type="entry name" value="Transptr-assoc_dom"/>
</dbReference>
<dbReference type="EMBL" id="LR134356">
    <property type="protein sequence ID" value="VEG56663.1"/>
    <property type="molecule type" value="Genomic_DNA"/>
</dbReference>
<dbReference type="STRING" id="1791.GCA_001049355_03209"/>
<dbReference type="PANTHER" id="PTHR43099:SF6">
    <property type="entry name" value="UPF0053 PROTEIN RV1842C"/>
    <property type="match status" value="1"/>
</dbReference>